<name>A0A2S4Q1Q8_9PEZI</name>
<evidence type="ECO:0000313" key="3">
    <source>
        <dbReference type="EMBL" id="POS88216.1"/>
    </source>
</evidence>
<dbReference type="Pfam" id="PF10551">
    <property type="entry name" value="MULE"/>
    <property type="match status" value="1"/>
</dbReference>
<proteinExistence type="predicted"/>
<dbReference type="InterPro" id="IPR018289">
    <property type="entry name" value="MULE_transposase_dom"/>
</dbReference>
<accession>A0A2S4Q1Q8</accession>
<dbReference type="STRING" id="225359.A0A2S4Q1Q8"/>
<comment type="caution">
    <text evidence="3">The sequence shown here is derived from an EMBL/GenBank/DDBJ whole genome shotgun (WGS) entry which is preliminary data.</text>
</comment>
<reference evidence="3 4" key="1">
    <citation type="submission" date="2017-10" db="EMBL/GenBank/DDBJ databases">
        <title>Development of genomic resources for the powdery mildew, Erysiphe pulchra.</title>
        <authorList>
            <person name="Wadl P.A."/>
            <person name="Mack B.M."/>
            <person name="Moore G."/>
            <person name="Beltz S.B."/>
        </authorList>
    </citation>
    <scope>NUCLEOTIDE SEQUENCE [LARGE SCALE GENOMIC DNA]</scope>
    <source>
        <strain evidence="3">Cflorida</strain>
    </source>
</reference>
<protein>
    <recommendedName>
        <fullName evidence="2">MULE transposase domain-containing protein</fullName>
    </recommendedName>
</protein>
<sequence length="306" mass="34384">MDINYKAGRVNLPLLNICVVTGNNLVVQIGLVFLSGELESDYEWALYQFHEVMEEGIQEPAVVVTDRETTLMKPLDRMFPNTAHLLCRWHVNINVLAKCKKFFPGPVRGADGVYRRHEEFKEFLKQWNSILLADTEISLDTSKQGTSADKLTQCQPSKDKFPPTTPSDNRLFVRLPQEHEWRKLSPAGNREVMAKKSSIPPSIIGKIKPVHTGFALSLSGKEAREDMCRATTKCRDCGGPYRSESRRCLARPTCAGTPSKESMKIDRQVGEREYQAVLHAKAAEINKVDPTINQVSDNITASPTEI</sequence>
<dbReference type="Proteomes" id="UP000237438">
    <property type="component" value="Unassembled WGS sequence"/>
</dbReference>
<dbReference type="AlphaFoldDB" id="A0A2S4Q1Q8"/>
<gene>
    <name evidence="3" type="ORF">EPUL_000796</name>
</gene>
<dbReference type="PANTHER" id="PTHR31569:SF4">
    <property type="entry name" value="SWIM-TYPE DOMAIN-CONTAINING PROTEIN"/>
    <property type="match status" value="1"/>
</dbReference>
<evidence type="ECO:0000256" key="1">
    <source>
        <dbReference type="SAM" id="MobiDB-lite"/>
    </source>
</evidence>
<feature type="domain" description="MULE transposase" evidence="2">
    <location>
        <begin position="1"/>
        <end position="93"/>
    </location>
</feature>
<dbReference type="PANTHER" id="PTHR31569">
    <property type="entry name" value="SWIM-TYPE DOMAIN-CONTAINING PROTEIN"/>
    <property type="match status" value="1"/>
</dbReference>
<dbReference type="InterPro" id="IPR052579">
    <property type="entry name" value="Zinc_finger_SWIM"/>
</dbReference>
<dbReference type="EMBL" id="PEDP01000019">
    <property type="protein sequence ID" value="POS88216.1"/>
    <property type="molecule type" value="Genomic_DNA"/>
</dbReference>
<feature type="region of interest" description="Disordered" evidence="1">
    <location>
        <begin position="144"/>
        <end position="168"/>
    </location>
</feature>
<organism evidence="3 4">
    <name type="scientific">Erysiphe pulchra</name>
    <dbReference type="NCBI Taxonomy" id="225359"/>
    <lineage>
        <taxon>Eukaryota</taxon>
        <taxon>Fungi</taxon>
        <taxon>Dikarya</taxon>
        <taxon>Ascomycota</taxon>
        <taxon>Pezizomycotina</taxon>
        <taxon>Leotiomycetes</taxon>
        <taxon>Erysiphales</taxon>
        <taxon>Erysiphaceae</taxon>
        <taxon>Erysiphe</taxon>
    </lineage>
</organism>
<dbReference type="OrthoDB" id="1421156at2759"/>
<feature type="compositionally biased region" description="Polar residues" evidence="1">
    <location>
        <begin position="144"/>
        <end position="156"/>
    </location>
</feature>
<keyword evidence="4" id="KW-1185">Reference proteome</keyword>
<evidence type="ECO:0000259" key="2">
    <source>
        <dbReference type="Pfam" id="PF10551"/>
    </source>
</evidence>
<evidence type="ECO:0000313" key="4">
    <source>
        <dbReference type="Proteomes" id="UP000237438"/>
    </source>
</evidence>